<proteinExistence type="predicted"/>
<accession>A0AA40FDG1</accession>
<dbReference type="EMBL" id="JAHYIQ010000058">
    <property type="protein sequence ID" value="KAK1116976.1"/>
    <property type="molecule type" value="Genomic_DNA"/>
</dbReference>
<sequence length="51" mass="5409">MSKVSFAAQRSIPIFSVLDADEVGGTQTVSDNERALEEVASRVNDSLLLAA</sequence>
<organism evidence="1 2">
    <name type="scientific">Melipona bicolor</name>
    <dbReference type="NCBI Taxonomy" id="60889"/>
    <lineage>
        <taxon>Eukaryota</taxon>
        <taxon>Metazoa</taxon>
        <taxon>Ecdysozoa</taxon>
        <taxon>Arthropoda</taxon>
        <taxon>Hexapoda</taxon>
        <taxon>Insecta</taxon>
        <taxon>Pterygota</taxon>
        <taxon>Neoptera</taxon>
        <taxon>Endopterygota</taxon>
        <taxon>Hymenoptera</taxon>
        <taxon>Apocrita</taxon>
        <taxon>Aculeata</taxon>
        <taxon>Apoidea</taxon>
        <taxon>Anthophila</taxon>
        <taxon>Apidae</taxon>
        <taxon>Melipona</taxon>
    </lineage>
</organism>
<comment type="caution">
    <text evidence="1">The sequence shown here is derived from an EMBL/GenBank/DDBJ whole genome shotgun (WGS) entry which is preliminary data.</text>
</comment>
<gene>
    <name evidence="1" type="ORF">K0M31_017128</name>
</gene>
<reference evidence="1" key="1">
    <citation type="submission" date="2021-10" db="EMBL/GenBank/DDBJ databases">
        <title>Melipona bicolor Genome sequencing and assembly.</title>
        <authorList>
            <person name="Araujo N.S."/>
            <person name="Arias M.C."/>
        </authorList>
    </citation>
    <scope>NUCLEOTIDE SEQUENCE</scope>
    <source>
        <strain evidence="1">USP_2M_L1-L4_2017</strain>
        <tissue evidence="1">Whole body</tissue>
    </source>
</reference>
<dbReference type="AlphaFoldDB" id="A0AA40FDG1"/>
<evidence type="ECO:0000313" key="2">
    <source>
        <dbReference type="Proteomes" id="UP001177670"/>
    </source>
</evidence>
<name>A0AA40FDG1_9HYME</name>
<keyword evidence="2" id="KW-1185">Reference proteome</keyword>
<evidence type="ECO:0000313" key="1">
    <source>
        <dbReference type="EMBL" id="KAK1116976.1"/>
    </source>
</evidence>
<dbReference type="Proteomes" id="UP001177670">
    <property type="component" value="Unassembled WGS sequence"/>
</dbReference>
<protein>
    <submittedName>
        <fullName evidence="1">Uncharacterized protein</fullName>
    </submittedName>
</protein>